<organism evidence="1 2">
    <name type="scientific">Tetrahymena thermophila (strain SB210)</name>
    <dbReference type="NCBI Taxonomy" id="312017"/>
    <lineage>
        <taxon>Eukaryota</taxon>
        <taxon>Sar</taxon>
        <taxon>Alveolata</taxon>
        <taxon>Ciliophora</taxon>
        <taxon>Intramacronucleata</taxon>
        <taxon>Oligohymenophorea</taxon>
        <taxon>Hymenostomatida</taxon>
        <taxon>Tetrahymenina</taxon>
        <taxon>Tetrahymenidae</taxon>
        <taxon>Tetrahymena</taxon>
    </lineage>
</organism>
<dbReference type="AlphaFoldDB" id="W7XBC8"/>
<gene>
    <name evidence="1" type="ORF">TTHERM_001236361</name>
</gene>
<dbReference type="InParanoid" id="W7XBC8"/>
<sequence>MENIQISIFVNYVIAATFFQKLKPRLRFKKQSDQLISICNHLIPFNNNTIFHQTQFNQKKELQYVNQKMSNKDCVSNKMEYKSKLIKLKYILQIYFTALSQYICSWFQNSADWLRKYQVFIFYRKFNGVRVLNQFIQEFFINRNAILLASSNIPTQRSDQLGGKKTPKYFHIYQTFYILIYIHPVQPVNNYSLKLKNQQDKRGEKQTQFTYLFLIQMIELKKLIIFKYNIFDIQYKNNLSNELEIRNANFIQHILFGYVSNIYSSIYLFACQQNCVNNMIILKFEWKLFK</sequence>
<dbReference type="Proteomes" id="UP000009168">
    <property type="component" value="Unassembled WGS sequence"/>
</dbReference>
<dbReference type="KEGG" id="tet:TTHERM_001236361"/>
<name>W7XBC8_TETTS</name>
<evidence type="ECO:0000313" key="1">
    <source>
        <dbReference type="EMBL" id="EWS76685.1"/>
    </source>
</evidence>
<dbReference type="RefSeq" id="XP_012650780.1">
    <property type="nucleotide sequence ID" value="XM_012795326.1"/>
</dbReference>
<protein>
    <submittedName>
        <fullName evidence="1">Uncharacterized protein</fullName>
    </submittedName>
</protein>
<proteinExistence type="predicted"/>
<dbReference type="GeneID" id="24441993"/>
<dbReference type="EMBL" id="GG662858">
    <property type="protein sequence ID" value="EWS76685.1"/>
    <property type="molecule type" value="Genomic_DNA"/>
</dbReference>
<accession>W7XBC8</accession>
<keyword evidence="2" id="KW-1185">Reference proteome</keyword>
<reference evidence="2" key="1">
    <citation type="journal article" date="2006" name="PLoS Biol.">
        <title>Macronuclear genome sequence of the ciliate Tetrahymena thermophila, a model eukaryote.</title>
        <authorList>
            <person name="Eisen J.A."/>
            <person name="Coyne R.S."/>
            <person name="Wu M."/>
            <person name="Wu D."/>
            <person name="Thiagarajan M."/>
            <person name="Wortman J.R."/>
            <person name="Badger J.H."/>
            <person name="Ren Q."/>
            <person name="Amedeo P."/>
            <person name="Jones K.M."/>
            <person name="Tallon L.J."/>
            <person name="Delcher A.L."/>
            <person name="Salzberg S.L."/>
            <person name="Silva J.C."/>
            <person name="Haas B.J."/>
            <person name="Majoros W.H."/>
            <person name="Farzad M."/>
            <person name="Carlton J.M."/>
            <person name="Smith R.K. Jr."/>
            <person name="Garg J."/>
            <person name="Pearlman R.E."/>
            <person name="Karrer K.M."/>
            <person name="Sun L."/>
            <person name="Manning G."/>
            <person name="Elde N.C."/>
            <person name="Turkewitz A.P."/>
            <person name="Asai D.J."/>
            <person name="Wilkes D.E."/>
            <person name="Wang Y."/>
            <person name="Cai H."/>
            <person name="Collins K."/>
            <person name="Stewart B.A."/>
            <person name="Lee S.R."/>
            <person name="Wilamowska K."/>
            <person name="Weinberg Z."/>
            <person name="Ruzzo W.L."/>
            <person name="Wloga D."/>
            <person name="Gaertig J."/>
            <person name="Frankel J."/>
            <person name="Tsao C.-C."/>
            <person name="Gorovsky M.A."/>
            <person name="Keeling P.J."/>
            <person name="Waller R.F."/>
            <person name="Patron N.J."/>
            <person name="Cherry J.M."/>
            <person name="Stover N.A."/>
            <person name="Krieger C.J."/>
            <person name="del Toro C."/>
            <person name="Ryder H.F."/>
            <person name="Williamson S.C."/>
            <person name="Barbeau R.A."/>
            <person name="Hamilton E.P."/>
            <person name="Orias E."/>
        </authorList>
    </citation>
    <scope>NUCLEOTIDE SEQUENCE [LARGE SCALE GENOMIC DNA]</scope>
    <source>
        <strain evidence="2">SB210</strain>
    </source>
</reference>
<evidence type="ECO:0000313" key="2">
    <source>
        <dbReference type="Proteomes" id="UP000009168"/>
    </source>
</evidence>